<dbReference type="Pfam" id="PF13581">
    <property type="entry name" value="HATPase_c_2"/>
    <property type="match status" value="1"/>
</dbReference>
<keyword evidence="3" id="KW-0067">ATP-binding</keyword>
<organism evidence="3 4">
    <name type="scientific">Actinomadura fulvescens</name>
    <dbReference type="NCBI Taxonomy" id="46160"/>
    <lineage>
        <taxon>Bacteria</taxon>
        <taxon>Bacillati</taxon>
        <taxon>Actinomycetota</taxon>
        <taxon>Actinomycetes</taxon>
        <taxon>Streptosporangiales</taxon>
        <taxon>Thermomonosporaceae</taxon>
        <taxon>Actinomadura</taxon>
    </lineage>
</organism>
<keyword evidence="1" id="KW-0808">Transferase</keyword>
<name>A0ABN3Q9Y0_9ACTN</name>
<keyword evidence="4" id="KW-1185">Reference proteome</keyword>
<dbReference type="SUPFAM" id="SSF55874">
    <property type="entry name" value="ATPase domain of HSP90 chaperone/DNA topoisomerase II/histidine kinase"/>
    <property type="match status" value="1"/>
</dbReference>
<keyword evidence="3" id="KW-0547">Nucleotide-binding</keyword>
<dbReference type="Proteomes" id="UP001501509">
    <property type="component" value="Unassembled WGS sequence"/>
</dbReference>
<feature type="domain" description="Histidine kinase/HSP90-like ATPase" evidence="2">
    <location>
        <begin position="15"/>
        <end position="128"/>
    </location>
</feature>
<dbReference type="Gene3D" id="3.30.565.10">
    <property type="entry name" value="Histidine kinase-like ATPase, C-terminal domain"/>
    <property type="match status" value="1"/>
</dbReference>
<proteinExistence type="predicted"/>
<sequence length="150" mass="16473">MDMKFSLALPREALSIPVIRRVLGDALRGLGVSDDCVADILVATSEACTNVIQHARSSGNYEVIGCVDDDACVLKIMDWGRGLRTADSDEDRGILSESGRGIRIMRALVDDLTIESVPDAGTVVHLQKRLTWRDEALIRRLERQLMHSAG</sequence>
<accession>A0ABN3Q9Y0</accession>
<evidence type="ECO:0000313" key="3">
    <source>
        <dbReference type="EMBL" id="GAA2620606.1"/>
    </source>
</evidence>
<dbReference type="EMBL" id="BAAATD010000010">
    <property type="protein sequence ID" value="GAA2620606.1"/>
    <property type="molecule type" value="Genomic_DNA"/>
</dbReference>
<reference evidence="3 4" key="1">
    <citation type="journal article" date="2019" name="Int. J. Syst. Evol. Microbiol.">
        <title>The Global Catalogue of Microorganisms (GCM) 10K type strain sequencing project: providing services to taxonomists for standard genome sequencing and annotation.</title>
        <authorList>
            <consortium name="The Broad Institute Genomics Platform"/>
            <consortium name="The Broad Institute Genome Sequencing Center for Infectious Disease"/>
            <person name="Wu L."/>
            <person name="Ma J."/>
        </authorList>
    </citation>
    <scope>NUCLEOTIDE SEQUENCE [LARGE SCALE GENOMIC DNA]</scope>
    <source>
        <strain evidence="3 4">JCM 6833</strain>
    </source>
</reference>
<evidence type="ECO:0000313" key="4">
    <source>
        <dbReference type="Proteomes" id="UP001501509"/>
    </source>
</evidence>
<keyword evidence="1" id="KW-0418">Kinase</keyword>
<evidence type="ECO:0000256" key="1">
    <source>
        <dbReference type="ARBA" id="ARBA00022527"/>
    </source>
</evidence>
<dbReference type="InterPro" id="IPR036890">
    <property type="entry name" value="HATPase_C_sf"/>
</dbReference>
<dbReference type="PANTHER" id="PTHR35526">
    <property type="entry name" value="ANTI-SIGMA-F FACTOR RSBW-RELATED"/>
    <property type="match status" value="1"/>
</dbReference>
<dbReference type="PANTHER" id="PTHR35526:SF3">
    <property type="entry name" value="ANTI-SIGMA-F FACTOR RSBW"/>
    <property type="match status" value="1"/>
</dbReference>
<protein>
    <submittedName>
        <fullName evidence="3">ATP-binding protein</fullName>
    </submittedName>
</protein>
<dbReference type="InterPro" id="IPR050267">
    <property type="entry name" value="Anti-sigma-factor_SerPK"/>
</dbReference>
<gene>
    <name evidence="3" type="ORF">GCM10010411_65580</name>
</gene>
<comment type="caution">
    <text evidence="3">The sequence shown here is derived from an EMBL/GenBank/DDBJ whole genome shotgun (WGS) entry which is preliminary data.</text>
</comment>
<keyword evidence="1" id="KW-0723">Serine/threonine-protein kinase</keyword>
<evidence type="ECO:0000259" key="2">
    <source>
        <dbReference type="Pfam" id="PF13581"/>
    </source>
</evidence>
<dbReference type="InterPro" id="IPR003594">
    <property type="entry name" value="HATPase_dom"/>
</dbReference>
<dbReference type="GO" id="GO:0005524">
    <property type="term" value="F:ATP binding"/>
    <property type="evidence" value="ECO:0007669"/>
    <property type="project" value="UniProtKB-KW"/>
</dbReference>
<dbReference type="CDD" id="cd16936">
    <property type="entry name" value="HATPase_RsbW-like"/>
    <property type="match status" value="1"/>
</dbReference>